<protein>
    <submittedName>
        <fullName evidence="1">Cytochrome c</fullName>
    </submittedName>
</protein>
<evidence type="ECO:0000313" key="1">
    <source>
        <dbReference type="EMBL" id="GFO59937.1"/>
    </source>
</evidence>
<reference evidence="2" key="1">
    <citation type="submission" date="2020-06" db="EMBL/GenBank/DDBJ databases">
        <title>Draft genomic sequence of Geomonas sp. Red330.</title>
        <authorList>
            <person name="Itoh H."/>
            <person name="Zhenxing X."/>
            <person name="Ushijima N."/>
            <person name="Masuda Y."/>
            <person name="Shiratori Y."/>
            <person name="Senoo K."/>
        </authorList>
    </citation>
    <scope>NUCLEOTIDE SEQUENCE [LARGE SCALE GENOMIC DNA]</scope>
    <source>
        <strain evidence="2">Red330</strain>
    </source>
</reference>
<comment type="caution">
    <text evidence="1">The sequence shown here is derived from an EMBL/GenBank/DDBJ whole genome shotgun (WGS) entry which is preliminary data.</text>
</comment>
<accession>A0A6V8MJ07</accession>
<name>A0A6V8MJ07_9BACT</name>
<dbReference type="Gene3D" id="1.10.1130.20">
    <property type="match status" value="1"/>
</dbReference>
<evidence type="ECO:0000313" key="2">
    <source>
        <dbReference type="Proteomes" id="UP000556026"/>
    </source>
</evidence>
<dbReference type="InterPro" id="IPR036280">
    <property type="entry name" value="Multihaem_cyt_sf"/>
</dbReference>
<dbReference type="RefSeq" id="WP_183354764.1">
    <property type="nucleotide sequence ID" value="NZ_BLXX01000006.1"/>
</dbReference>
<dbReference type="Proteomes" id="UP000556026">
    <property type="component" value="Unassembled WGS sequence"/>
</dbReference>
<organism evidence="1 2">
    <name type="scientific">Geomonas silvestris</name>
    <dbReference type="NCBI Taxonomy" id="2740184"/>
    <lineage>
        <taxon>Bacteria</taxon>
        <taxon>Pseudomonadati</taxon>
        <taxon>Thermodesulfobacteriota</taxon>
        <taxon>Desulfuromonadia</taxon>
        <taxon>Geobacterales</taxon>
        <taxon>Geobacteraceae</taxon>
        <taxon>Geomonas</taxon>
    </lineage>
</organism>
<dbReference type="AlphaFoldDB" id="A0A6V8MJ07"/>
<dbReference type="SUPFAM" id="SSF48695">
    <property type="entry name" value="Multiheme cytochromes"/>
    <property type="match status" value="1"/>
</dbReference>
<keyword evidence="2" id="KW-1185">Reference proteome</keyword>
<proteinExistence type="predicted"/>
<dbReference type="EMBL" id="BLXX01000006">
    <property type="protein sequence ID" value="GFO59937.1"/>
    <property type="molecule type" value="Genomic_DNA"/>
</dbReference>
<gene>
    <name evidence="1" type="primary">dhc1</name>
    <name evidence="1" type="ORF">GMST_22620</name>
</gene>
<sequence>MKLSGRDWISIVGVLVLVGLLGLGTGKGKGKAIPLDDRHRSSYLALKDGRSRAQVELICVTCHNNTSLPLPEKHPPKEQCLVCHDLVRL</sequence>